<dbReference type="PANTHER" id="PTHR48016:SF56">
    <property type="entry name" value="MAPKK KINASE"/>
    <property type="match status" value="1"/>
</dbReference>
<feature type="domain" description="Protein kinase" evidence="5">
    <location>
        <begin position="1"/>
        <end position="179"/>
    </location>
</feature>
<proteinExistence type="predicted"/>
<accession>A0A0D7AHF3</accession>
<reference evidence="6 7" key="1">
    <citation type="journal article" date="2015" name="Fungal Genet. Biol.">
        <title>Evolution of novel wood decay mechanisms in Agaricales revealed by the genome sequences of Fistulina hepatica and Cylindrobasidium torrendii.</title>
        <authorList>
            <person name="Floudas D."/>
            <person name="Held B.W."/>
            <person name="Riley R."/>
            <person name="Nagy L.G."/>
            <person name="Koehler G."/>
            <person name="Ransdell A.S."/>
            <person name="Younus H."/>
            <person name="Chow J."/>
            <person name="Chiniquy J."/>
            <person name="Lipzen A."/>
            <person name="Tritt A."/>
            <person name="Sun H."/>
            <person name="Haridas S."/>
            <person name="LaButti K."/>
            <person name="Ohm R.A."/>
            <person name="Kues U."/>
            <person name="Blanchette R.A."/>
            <person name="Grigoriev I.V."/>
            <person name="Minto R.E."/>
            <person name="Hibbett D.S."/>
        </authorList>
    </citation>
    <scope>NUCLEOTIDE SEQUENCE [LARGE SCALE GENOMIC DNA]</scope>
    <source>
        <strain evidence="6 7">ATCC 64428</strain>
    </source>
</reference>
<keyword evidence="7" id="KW-1185">Reference proteome</keyword>
<sequence length="179" mass="19451">SLRAESELLKDLKHPNITEYLDMEETNAILTLYTTYMAGGSVRSLTEVYGAIQEKTAKAFTIQLLCGLAFLESHKIVHGNADSTNILVSNRGECQLSGFSLAKRIPAAASDVTGVYGGDITYAAPEAVTGTFGVKNDVWSLGCVFQELVSKHRPWDGKDSAIVSENVRMLFANSFIILN</sequence>
<dbReference type="AlphaFoldDB" id="A0A0D7AHF3"/>
<evidence type="ECO:0000256" key="2">
    <source>
        <dbReference type="ARBA" id="ARBA00022741"/>
    </source>
</evidence>
<dbReference type="PANTHER" id="PTHR48016">
    <property type="entry name" value="MAP KINASE KINASE KINASE SSK2-RELATED-RELATED"/>
    <property type="match status" value="1"/>
</dbReference>
<gene>
    <name evidence="6" type="ORF">FISHEDRAFT_40697</name>
</gene>
<dbReference type="Pfam" id="PF00069">
    <property type="entry name" value="Pkinase"/>
    <property type="match status" value="1"/>
</dbReference>
<dbReference type="SMART" id="SM00220">
    <property type="entry name" value="S_TKc"/>
    <property type="match status" value="1"/>
</dbReference>
<dbReference type="InterPro" id="IPR000719">
    <property type="entry name" value="Prot_kinase_dom"/>
</dbReference>
<dbReference type="SUPFAM" id="SSF56112">
    <property type="entry name" value="Protein kinase-like (PK-like)"/>
    <property type="match status" value="1"/>
</dbReference>
<name>A0A0D7AHF3_9AGAR</name>
<dbReference type="InterPro" id="IPR011009">
    <property type="entry name" value="Kinase-like_dom_sf"/>
</dbReference>
<evidence type="ECO:0000313" key="7">
    <source>
        <dbReference type="Proteomes" id="UP000054144"/>
    </source>
</evidence>
<dbReference type="OrthoDB" id="266718at2759"/>
<keyword evidence="4" id="KW-0067">ATP-binding</keyword>
<dbReference type="GO" id="GO:0000165">
    <property type="term" value="P:MAPK cascade"/>
    <property type="evidence" value="ECO:0007669"/>
    <property type="project" value="UniProtKB-ARBA"/>
</dbReference>
<evidence type="ECO:0000256" key="4">
    <source>
        <dbReference type="ARBA" id="ARBA00022840"/>
    </source>
</evidence>
<dbReference type="Gene3D" id="1.10.510.10">
    <property type="entry name" value="Transferase(Phosphotransferase) domain 1"/>
    <property type="match status" value="1"/>
</dbReference>
<keyword evidence="3 6" id="KW-0418">Kinase</keyword>
<dbReference type="GO" id="GO:0005524">
    <property type="term" value="F:ATP binding"/>
    <property type="evidence" value="ECO:0007669"/>
    <property type="project" value="UniProtKB-KW"/>
</dbReference>
<organism evidence="6 7">
    <name type="scientific">Fistulina hepatica ATCC 64428</name>
    <dbReference type="NCBI Taxonomy" id="1128425"/>
    <lineage>
        <taxon>Eukaryota</taxon>
        <taxon>Fungi</taxon>
        <taxon>Dikarya</taxon>
        <taxon>Basidiomycota</taxon>
        <taxon>Agaricomycotina</taxon>
        <taxon>Agaricomycetes</taxon>
        <taxon>Agaricomycetidae</taxon>
        <taxon>Agaricales</taxon>
        <taxon>Fistulinaceae</taxon>
        <taxon>Fistulina</taxon>
    </lineage>
</organism>
<protein>
    <submittedName>
        <fullName evidence="6">Kinase-like protein</fullName>
    </submittedName>
</protein>
<dbReference type="EMBL" id="KN881721">
    <property type="protein sequence ID" value="KIY49740.1"/>
    <property type="molecule type" value="Genomic_DNA"/>
</dbReference>
<dbReference type="InterPro" id="IPR050538">
    <property type="entry name" value="MAP_kinase_kinase_kinase"/>
</dbReference>
<evidence type="ECO:0000256" key="3">
    <source>
        <dbReference type="ARBA" id="ARBA00022777"/>
    </source>
</evidence>
<keyword evidence="1" id="KW-0808">Transferase</keyword>
<keyword evidence="2" id="KW-0547">Nucleotide-binding</keyword>
<dbReference type="PROSITE" id="PS50011">
    <property type="entry name" value="PROTEIN_KINASE_DOM"/>
    <property type="match status" value="1"/>
</dbReference>
<evidence type="ECO:0000256" key="1">
    <source>
        <dbReference type="ARBA" id="ARBA00022679"/>
    </source>
</evidence>
<dbReference type="GO" id="GO:0004672">
    <property type="term" value="F:protein kinase activity"/>
    <property type="evidence" value="ECO:0007669"/>
    <property type="project" value="InterPro"/>
</dbReference>
<evidence type="ECO:0000313" key="6">
    <source>
        <dbReference type="EMBL" id="KIY49740.1"/>
    </source>
</evidence>
<evidence type="ECO:0000259" key="5">
    <source>
        <dbReference type="PROSITE" id="PS50011"/>
    </source>
</evidence>
<dbReference type="Proteomes" id="UP000054144">
    <property type="component" value="Unassembled WGS sequence"/>
</dbReference>
<feature type="non-terminal residue" evidence="6">
    <location>
        <position position="1"/>
    </location>
</feature>